<feature type="repeat" description="HEAT" evidence="3">
    <location>
        <begin position="339"/>
        <end position="377"/>
    </location>
</feature>
<feature type="repeat" description="HEAT" evidence="3">
    <location>
        <begin position="261"/>
        <end position="299"/>
    </location>
</feature>
<dbReference type="EMBL" id="JAGKQM010000013">
    <property type="protein sequence ID" value="KAH0893513.1"/>
    <property type="molecule type" value="Genomic_DNA"/>
</dbReference>
<dbReference type="InterPro" id="IPR016024">
    <property type="entry name" value="ARM-type_fold"/>
</dbReference>
<feature type="domain" description="Phosphatase PP2A regulatory subunit A/Splicing factor 3B subunit 1-like HEAT repeat" evidence="4">
    <location>
        <begin position="178"/>
        <end position="253"/>
    </location>
</feature>
<dbReference type="Pfam" id="PF22646">
    <property type="entry name" value="PPP2R1A-like_HEAT"/>
    <property type="match status" value="1"/>
</dbReference>
<accession>A0ABQ8AMS6</accession>
<evidence type="ECO:0000313" key="6">
    <source>
        <dbReference type="Proteomes" id="UP000824890"/>
    </source>
</evidence>
<keyword evidence="6" id="KW-1185">Reference proteome</keyword>
<dbReference type="Pfam" id="PF02985">
    <property type="entry name" value="HEAT"/>
    <property type="match status" value="1"/>
</dbReference>
<dbReference type="InterPro" id="IPR051023">
    <property type="entry name" value="PP2A_Regulatory_Subunit_A"/>
</dbReference>
<dbReference type="PANTHER" id="PTHR10648:SF32">
    <property type="entry name" value="TOG DOMAIN-CONTAINING PROTEIN"/>
    <property type="match status" value="1"/>
</dbReference>
<name>A0ABQ8AMS6_BRANA</name>
<evidence type="ECO:0000256" key="2">
    <source>
        <dbReference type="ARBA" id="ARBA00038332"/>
    </source>
</evidence>
<protein>
    <recommendedName>
        <fullName evidence="4">Phosphatase PP2A regulatory subunit A/Splicing factor 3B subunit 1-like HEAT repeat domain-containing protein</fullName>
    </recommendedName>
</protein>
<dbReference type="InterPro" id="IPR021133">
    <property type="entry name" value="HEAT_type_2"/>
</dbReference>
<dbReference type="Gene3D" id="1.25.10.10">
    <property type="entry name" value="Leucine-rich Repeat Variant"/>
    <property type="match status" value="2"/>
</dbReference>
<dbReference type="Proteomes" id="UP000824890">
    <property type="component" value="Unassembled WGS sequence"/>
</dbReference>
<dbReference type="InterPro" id="IPR011989">
    <property type="entry name" value="ARM-like"/>
</dbReference>
<proteinExistence type="inferred from homology"/>
<evidence type="ECO:0000256" key="3">
    <source>
        <dbReference type="PROSITE-ProRule" id="PRU00103"/>
    </source>
</evidence>
<keyword evidence="1" id="KW-0677">Repeat</keyword>
<evidence type="ECO:0000259" key="4">
    <source>
        <dbReference type="Pfam" id="PF22646"/>
    </source>
</evidence>
<comment type="similarity">
    <text evidence="2">Belongs to the phosphatase 2A regulatory subunit A family.</text>
</comment>
<dbReference type="InterPro" id="IPR054573">
    <property type="entry name" value="PP2A/SF3B1-like_HEAT"/>
</dbReference>
<evidence type="ECO:0000313" key="5">
    <source>
        <dbReference type="EMBL" id="KAH0893513.1"/>
    </source>
</evidence>
<feature type="repeat" description="HEAT" evidence="3">
    <location>
        <begin position="378"/>
        <end position="416"/>
    </location>
</feature>
<dbReference type="InterPro" id="IPR000357">
    <property type="entry name" value="HEAT"/>
</dbReference>
<comment type="caution">
    <text evidence="5">The sequence shown here is derived from an EMBL/GenBank/DDBJ whole genome shotgun (WGS) entry which is preliminary data.</text>
</comment>
<organism evidence="5 6">
    <name type="scientific">Brassica napus</name>
    <name type="common">Rape</name>
    <dbReference type="NCBI Taxonomy" id="3708"/>
    <lineage>
        <taxon>Eukaryota</taxon>
        <taxon>Viridiplantae</taxon>
        <taxon>Streptophyta</taxon>
        <taxon>Embryophyta</taxon>
        <taxon>Tracheophyta</taxon>
        <taxon>Spermatophyta</taxon>
        <taxon>Magnoliopsida</taxon>
        <taxon>eudicotyledons</taxon>
        <taxon>Gunneridae</taxon>
        <taxon>Pentapetalae</taxon>
        <taxon>rosids</taxon>
        <taxon>malvids</taxon>
        <taxon>Brassicales</taxon>
        <taxon>Brassicaceae</taxon>
        <taxon>Brassiceae</taxon>
        <taxon>Brassica</taxon>
    </lineage>
</organism>
<feature type="repeat" description="HEAT" evidence="3">
    <location>
        <begin position="417"/>
        <end position="455"/>
    </location>
</feature>
<evidence type="ECO:0000256" key="1">
    <source>
        <dbReference type="ARBA" id="ARBA00022737"/>
    </source>
</evidence>
<reference evidence="5 6" key="1">
    <citation type="submission" date="2021-05" db="EMBL/GenBank/DDBJ databases">
        <title>Genome Assembly of Synthetic Allotetraploid Brassica napus Reveals Homoeologous Exchanges between Subgenomes.</title>
        <authorList>
            <person name="Davis J.T."/>
        </authorList>
    </citation>
    <scope>NUCLEOTIDE SEQUENCE [LARGE SCALE GENOMIC DNA]</scope>
    <source>
        <strain evidence="6">cv. Da-Ae</strain>
        <tissue evidence="5">Seedling</tissue>
    </source>
</reference>
<dbReference type="PANTHER" id="PTHR10648">
    <property type="entry name" value="SERINE/THREONINE-PROTEIN PHOSPHATASE PP2A 65 KDA REGULATORY SUBUNIT"/>
    <property type="match status" value="1"/>
</dbReference>
<sequence>MAMNDDIQLRLNSICRLSTIARALGEERTRKELIPFLSENSDDDDEVLLAMAEELGVFILFVGGIEHAHVILPPLESLCTVEETSVRGKAVDSLCKIGSQMKESDLVNSFVPLLKRLAAGEWFAARVSACGCTDVLKTELRSSYSQLCQDDMPMMRRADASNLGKFATTLESAFLNVEIMTMFDGLTKDDQDSVRLLAVEGCAALGKLLEPQDCVARILLVIVNFSQELSTDSSQHVCSALASVIMGMAPILGKDSTIENLLSIFLSLLKDEFPDVHLNIINKLDQVNQVIGIDLLSESLLPAIVELAEDRHWRVRLAIIEYVPLLASQLGIGFFDDKLGALCMQWMQDKVYSIREAAANNLKRLAEEFGSEWAMQHIVPQVLDMVNNPHYLHRMMALRAISLMAPVMGSEITCSKFLSVVVEAAKDRVPNIKFNVAKLLQSLIPIVDQSVVDKTIRQCLVDLSEDPDVDVRYFANQALRSIDSAAVAQS</sequence>
<dbReference type="PROSITE" id="PS50077">
    <property type="entry name" value="HEAT_REPEAT"/>
    <property type="match status" value="5"/>
</dbReference>
<dbReference type="SUPFAM" id="SSF48371">
    <property type="entry name" value="ARM repeat"/>
    <property type="match status" value="1"/>
</dbReference>
<feature type="repeat" description="HEAT" evidence="3">
    <location>
        <begin position="300"/>
        <end position="338"/>
    </location>
</feature>
<gene>
    <name evidence="5" type="ORF">HID58_055942</name>
</gene>